<dbReference type="EMBL" id="JAIWQS010000007">
    <property type="protein sequence ID" value="KAJ8760399.1"/>
    <property type="molecule type" value="Genomic_DNA"/>
</dbReference>
<evidence type="ECO:0000313" key="3">
    <source>
        <dbReference type="Proteomes" id="UP001159364"/>
    </source>
</evidence>
<dbReference type="GO" id="GO:0007094">
    <property type="term" value="P:mitotic spindle assembly checkpoint signaling"/>
    <property type="evidence" value="ECO:0007669"/>
    <property type="project" value="InterPro"/>
</dbReference>
<proteinExistence type="predicted"/>
<dbReference type="Pfam" id="PF08311">
    <property type="entry name" value="Mad3_BUB1_I"/>
    <property type="match status" value="1"/>
</dbReference>
<gene>
    <name evidence="2" type="ORF">K2173_015066</name>
</gene>
<dbReference type="SMART" id="SM00777">
    <property type="entry name" value="Mad3_BUB1_I"/>
    <property type="match status" value="1"/>
</dbReference>
<feature type="domain" description="BUB1 N-terminal" evidence="1">
    <location>
        <begin position="76"/>
        <end position="195"/>
    </location>
</feature>
<sequence>MEAEMNASNNRIRKVREEEDEGWLDPKMEFFASKRETGNEWELFKENVRLLKKCRNVQVLNQTLKSQTNNTLKYSLLYTRSKLINTIDQYEGDDPLLPWLQKRITFPPGGDCSGLIVIYEQCVRTFWHSHQYKDNLWYLKVWLEYMRIPSLSFPIFSYYCHTFHSFYYTSYQRLVDFSNGYNHLRHTNIILSIGSHSTFSLVLIPFICTETTPQFARRDEQGSPIPNARGQETSFLHMHLFIADERHGPIHVATSLRLTSLRHDNAEKDACHGEARRENREHALYAIPLRHMHY</sequence>
<keyword evidence="3" id="KW-1185">Reference proteome</keyword>
<dbReference type="GO" id="GO:0004672">
    <property type="term" value="F:protein kinase activity"/>
    <property type="evidence" value="ECO:0007669"/>
    <property type="project" value="TreeGrafter"/>
</dbReference>
<accession>A0AAV8T1Z0</accession>
<reference evidence="2 3" key="1">
    <citation type="submission" date="2021-09" db="EMBL/GenBank/DDBJ databases">
        <title>Genomic insights and catalytic innovation underlie evolution of tropane alkaloids biosynthesis.</title>
        <authorList>
            <person name="Wang Y.-J."/>
            <person name="Tian T."/>
            <person name="Huang J.-P."/>
            <person name="Huang S.-X."/>
        </authorList>
    </citation>
    <scope>NUCLEOTIDE SEQUENCE [LARGE SCALE GENOMIC DNA]</scope>
    <source>
        <strain evidence="2">KIB-2018</strain>
        <tissue evidence="2">Leaf</tissue>
    </source>
</reference>
<name>A0AAV8T1Z0_9ROSI</name>
<evidence type="ECO:0000313" key="2">
    <source>
        <dbReference type="EMBL" id="KAJ8760399.1"/>
    </source>
</evidence>
<dbReference type="InterPro" id="IPR013212">
    <property type="entry name" value="Mad3/Bub1_I"/>
</dbReference>
<protein>
    <recommendedName>
        <fullName evidence="1">BUB1 N-terminal domain-containing protein</fullName>
    </recommendedName>
</protein>
<dbReference type="Gene3D" id="1.25.40.430">
    <property type="match status" value="1"/>
</dbReference>
<evidence type="ECO:0000259" key="1">
    <source>
        <dbReference type="SMART" id="SM00777"/>
    </source>
</evidence>
<dbReference type="Proteomes" id="UP001159364">
    <property type="component" value="Linkage Group LG07"/>
</dbReference>
<dbReference type="PANTHER" id="PTHR14030:SF19">
    <property type="entry name" value="MITOTIC SPINDLE CHECKPOINT PROTEIN BUBR1"/>
    <property type="match status" value="1"/>
</dbReference>
<dbReference type="GO" id="GO:0051754">
    <property type="term" value="P:meiotic sister chromatid cohesion, centromeric"/>
    <property type="evidence" value="ECO:0007669"/>
    <property type="project" value="TreeGrafter"/>
</dbReference>
<organism evidence="2 3">
    <name type="scientific">Erythroxylum novogranatense</name>
    <dbReference type="NCBI Taxonomy" id="1862640"/>
    <lineage>
        <taxon>Eukaryota</taxon>
        <taxon>Viridiplantae</taxon>
        <taxon>Streptophyta</taxon>
        <taxon>Embryophyta</taxon>
        <taxon>Tracheophyta</taxon>
        <taxon>Spermatophyta</taxon>
        <taxon>Magnoliopsida</taxon>
        <taxon>eudicotyledons</taxon>
        <taxon>Gunneridae</taxon>
        <taxon>Pentapetalae</taxon>
        <taxon>rosids</taxon>
        <taxon>fabids</taxon>
        <taxon>Malpighiales</taxon>
        <taxon>Erythroxylaceae</taxon>
        <taxon>Erythroxylum</taxon>
    </lineage>
</organism>
<dbReference type="PANTHER" id="PTHR14030">
    <property type="entry name" value="MITOTIC CHECKPOINT SERINE/THREONINE-PROTEIN KINASE BUB1"/>
    <property type="match status" value="1"/>
</dbReference>
<dbReference type="InterPro" id="IPR015661">
    <property type="entry name" value="Bub1/Mad3"/>
</dbReference>
<comment type="caution">
    <text evidence="2">The sequence shown here is derived from an EMBL/GenBank/DDBJ whole genome shotgun (WGS) entry which is preliminary data.</text>
</comment>
<dbReference type="AlphaFoldDB" id="A0AAV8T1Z0"/>